<protein>
    <submittedName>
        <fullName evidence="1">Uncharacterized protein</fullName>
    </submittedName>
</protein>
<evidence type="ECO:0000313" key="2">
    <source>
        <dbReference type="Proteomes" id="UP000269945"/>
    </source>
</evidence>
<evidence type="ECO:0000313" key="1">
    <source>
        <dbReference type="EMBL" id="VCW79283.1"/>
    </source>
</evidence>
<dbReference type="Proteomes" id="UP000269945">
    <property type="component" value="Unassembled WGS sequence"/>
</dbReference>
<dbReference type="EMBL" id="CYRY02011670">
    <property type="protein sequence ID" value="VCW79283.1"/>
    <property type="molecule type" value="Genomic_DNA"/>
</dbReference>
<proteinExistence type="predicted"/>
<accession>A0A9X9PZS0</accession>
<keyword evidence="2" id="KW-1185">Reference proteome</keyword>
<comment type="caution">
    <text evidence="1">The sequence shown here is derived from an EMBL/GenBank/DDBJ whole genome shotgun (WGS) entry which is preliminary data.</text>
</comment>
<sequence>MLHHYAGVNVNPFCIMSSQMLYTGIRYLLSALEILIKYFIKGILKSF</sequence>
<dbReference type="AlphaFoldDB" id="A0A9X9PZS0"/>
<reference evidence="1 2" key="1">
    <citation type="submission" date="2018-10" db="EMBL/GenBank/DDBJ databases">
        <authorList>
            <person name="Ekblom R."/>
            <person name="Jareborg N."/>
        </authorList>
    </citation>
    <scope>NUCLEOTIDE SEQUENCE [LARGE SCALE GENOMIC DNA]</scope>
    <source>
        <tissue evidence="1">Muscle</tissue>
    </source>
</reference>
<organism evidence="1 2">
    <name type="scientific">Gulo gulo</name>
    <name type="common">Wolverine</name>
    <name type="synonym">Gluton</name>
    <dbReference type="NCBI Taxonomy" id="48420"/>
    <lineage>
        <taxon>Eukaryota</taxon>
        <taxon>Metazoa</taxon>
        <taxon>Chordata</taxon>
        <taxon>Craniata</taxon>
        <taxon>Vertebrata</taxon>
        <taxon>Euteleostomi</taxon>
        <taxon>Mammalia</taxon>
        <taxon>Eutheria</taxon>
        <taxon>Laurasiatheria</taxon>
        <taxon>Carnivora</taxon>
        <taxon>Caniformia</taxon>
        <taxon>Musteloidea</taxon>
        <taxon>Mustelidae</taxon>
        <taxon>Guloninae</taxon>
        <taxon>Gulo</taxon>
    </lineage>
</organism>
<gene>
    <name evidence="1" type="ORF">BN2614_LOCUS1</name>
</gene>
<name>A0A9X9PZS0_GULGU</name>